<sequence>MTSLYDESIYHKEFGQLYLLRWGIEISFGMQKSQQQMEQFSGHRALCIRQDYYAGLFTLNLQTLIENQCQSYL</sequence>
<dbReference type="RefSeq" id="WP_163285250.1">
    <property type="nucleotide sequence ID" value="NZ_JAAGVY010000016.1"/>
</dbReference>
<protein>
    <recommendedName>
        <fullName evidence="3">Transposase</fullName>
    </recommendedName>
</protein>
<organism evidence="1 2">
    <name type="scientific">Cryomorpha ignava</name>
    <dbReference type="NCBI Taxonomy" id="101383"/>
    <lineage>
        <taxon>Bacteria</taxon>
        <taxon>Pseudomonadati</taxon>
        <taxon>Bacteroidota</taxon>
        <taxon>Flavobacteriia</taxon>
        <taxon>Flavobacteriales</taxon>
        <taxon>Cryomorphaceae</taxon>
        <taxon>Cryomorpha</taxon>
    </lineage>
</organism>
<comment type="caution">
    <text evidence="1">The sequence shown here is derived from an EMBL/GenBank/DDBJ whole genome shotgun (WGS) entry which is preliminary data.</text>
</comment>
<evidence type="ECO:0000313" key="1">
    <source>
        <dbReference type="EMBL" id="NEN23858.1"/>
    </source>
</evidence>
<dbReference type="EMBL" id="JAAGVY010000016">
    <property type="protein sequence ID" value="NEN23858.1"/>
    <property type="molecule type" value="Genomic_DNA"/>
</dbReference>
<proteinExistence type="predicted"/>
<reference evidence="1 2" key="1">
    <citation type="submission" date="2020-02" db="EMBL/GenBank/DDBJ databases">
        <title>Out from the shadows clarifying the taxonomy of the family Cryomorphaceae and related taxa by utilizing the GTDB taxonomic framework.</title>
        <authorList>
            <person name="Bowman J.P."/>
        </authorList>
    </citation>
    <scope>NUCLEOTIDE SEQUENCE [LARGE SCALE GENOMIC DNA]</scope>
    <source>
        <strain evidence="1 2">QSSC 1-22</strain>
    </source>
</reference>
<accession>A0A7K3WQR8</accession>
<evidence type="ECO:0008006" key="3">
    <source>
        <dbReference type="Google" id="ProtNLM"/>
    </source>
</evidence>
<name>A0A7K3WQR8_9FLAO</name>
<dbReference type="Proteomes" id="UP000486602">
    <property type="component" value="Unassembled WGS sequence"/>
</dbReference>
<evidence type="ECO:0000313" key="2">
    <source>
        <dbReference type="Proteomes" id="UP000486602"/>
    </source>
</evidence>
<keyword evidence="2" id="KW-1185">Reference proteome</keyword>
<dbReference type="AlphaFoldDB" id="A0A7K3WQR8"/>
<gene>
    <name evidence="1" type="ORF">G3O08_10130</name>
</gene>